<evidence type="ECO:0000313" key="3">
    <source>
        <dbReference type="Proteomes" id="UP000033815"/>
    </source>
</evidence>
<dbReference type="AlphaFoldDB" id="A0A837I8G5"/>
<keyword evidence="1" id="KW-1133">Transmembrane helix</keyword>
<feature type="transmembrane region" description="Helical" evidence="1">
    <location>
        <begin position="7"/>
        <end position="26"/>
    </location>
</feature>
<protein>
    <submittedName>
        <fullName evidence="2">Uncharacterized protein</fullName>
    </submittedName>
</protein>
<feature type="transmembrane region" description="Helical" evidence="1">
    <location>
        <begin position="32"/>
        <end position="49"/>
    </location>
</feature>
<comment type="caution">
    <text evidence="2">The sequence shown here is derived from an EMBL/GenBank/DDBJ whole genome shotgun (WGS) entry which is preliminary data.</text>
</comment>
<feature type="transmembrane region" description="Helical" evidence="1">
    <location>
        <begin position="61"/>
        <end position="81"/>
    </location>
</feature>
<gene>
    <name evidence="2" type="ORF">UW25_C0002G0113</name>
</gene>
<dbReference type="Proteomes" id="UP000033815">
    <property type="component" value="Unassembled WGS sequence"/>
</dbReference>
<organism evidence="2 3">
    <name type="scientific">Candidatus Nomurabacteria bacterium GW2011_GWB1_44_12</name>
    <dbReference type="NCBI Taxonomy" id="1618748"/>
    <lineage>
        <taxon>Bacteria</taxon>
        <taxon>Candidatus Nomuraibacteriota</taxon>
    </lineage>
</organism>
<accession>A0A837I8G5</accession>
<reference evidence="2 3" key="1">
    <citation type="journal article" date="2015" name="Nature">
        <title>rRNA introns, odd ribosomes, and small enigmatic genomes across a large radiation of phyla.</title>
        <authorList>
            <person name="Brown C.T."/>
            <person name="Hug L.A."/>
            <person name="Thomas B.C."/>
            <person name="Sharon I."/>
            <person name="Castelle C.J."/>
            <person name="Singh A."/>
            <person name="Wilkins M.J."/>
            <person name="Williams K.H."/>
            <person name="Banfield J.F."/>
        </authorList>
    </citation>
    <scope>NUCLEOTIDE SEQUENCE [LARGE SCALE GENOMIC DNA]</scope>
</reference>
<sequence>MQGFLKIVSTLAIIGIVIIANMQGFLKIVSTLAIIGIVIIALMFVLDIVTTAEVKETLTKVLLVLVVLALGGVSVSFLTGIKE</sequence>
<evidence type="ECO:0000313" key="2">
    <source>
        <dbReference type="EMBL" id="KKT37167.1"/>
    </source>
</evidence>
<dbReference type="EMBL" id="LCHP01000002">
    <property type="protein sequence ID" value="KKT37167.1"/>
    <property type="molecule type" value="Genomic_DNA"/>
</dbReference>
<proteinExistence type="predicted"/>
<keyword evidence="1" id="KW-0812">Transmembrane</keyword>
<evidence type="ECO:0000256" key="1">
    <source>
        <dbReference type="SAM" id="Phobius"/>
    </source>
</evidence>
<keyword evidence="1" id="KW-0472">Membrane</keyword>
<name>A0A837I8G5_9BACT</name>